<comment type="caution">
    <text evidence="2">The sequence shown here is derived from an EMBL/GenBank/DDBJ whole genome shotgun (WGS) entry which is preliminary data.</text>
</comment>
<sequence>MSLATPPDDASRLSTLHQQEEAMSNAQPLERAVGDNNAATPARQQRSAEVLKVSTRSRPSAVAGAIAGVMRENGSAEVQSIGAGATNQAIKAVAIARAYLSEEGIDIVCIPSFIDVSIDDEERTAIRLLIERR</sequence>
<dbReference type="Pfam" id="PF04232">
    <property type="entry name" value="SpoVS"/>
    <property type="match status" value="1"/>
</dbReference>
<feature type="region of interest" description="Disordered" evidence="1">
    <location>
        <begin position="1"/>
        <end position="54"/>
    </location>
</feature>
<dbReference type="InterPro" id="IPR036882">
    <property type="entry name" value="Alba-like_dom_sf"/>
</dbReference>
<dbReference type="AlphaFoldDB" id="A0A2J6XBZ6"/>
<dbReference type="Gene3D" id="3.30.110.20">
    <property type="entry name" value="Alba-like domain"/>
    <property type="match status" value="1"/>
</dbReference>
<feature type="compositionally biased region" description="Polar residues" evidence="1">
    <location>
        <begin position="37"/>
        <end position="47"/>
    </location>
</feature>
<dbReference type="EMBL" id="PNIQ01000178">
    <property type="protein sequence ID" value="PMP85235.1"/>
    <property type="molecule type" value="Genomic_DNA"/>
</dbReference>
<accession>A0A2J6XBZ6</accession>
<name>A0A2J6XBZ6_9CHLR</name>
<evidence type="ECO:0000256" key="1">
    <source>
        <dbReference type="SAM" id="MobiDB-lite"/>
    </source>
</evidence>
<feature type="compositionally biased region" description="Polar residues" evidence="1">
    <location>
        <begin position="12"/>
        <end position="27"/>
    </location>
</feature>
<protein>
    <submittedName>
        <fullName evidence="2">Stage V sporulation protein S</fullName>
    </submittedName>
</protein>
<organism evidence="2 3">
    <name type="scientific">Chloroflexus aggregans</name>
    <dbReference type="NCBI Taxonomy" id="152260"/>
    <lineage>
        <taxon>Bacteria</taxon>
        <taxon>Bacillati</taxon>
        <taxon>Chloroflexota</taxon>
        <taxon>Chloroflexia</taxon>
        <taxon>Chloroflexales</taxon>
        <taxon>Chloroflexineae</taxon>
        <taxon>Chloroflexaceae</taxon>
        <taxon>Chloroflexus</taxon>
    </lineage>
</organism>
<evidence type="ECO:0000313" key="2">
    <source>
        <dbReference type="EMBL" id="PMP85235.1"/>
    </source>
</evidence>
<proteinExistence type="predicted"/>
<dbReference type="PANTHER" id="PTHR35331:SF1">
    <property type="entry name" value="STAGE V SPORULATION PROTEIN S"/>
    <property type="match status" value="1"/>
</dbReference>
<dbReference type="GO" id="GO:0003676">
    <property type="term" value="F:nucleic acid binding"/>
    <property type="evidence" value="ECO:0007669"/>
    <property type="project" value="InterPro"/>
</dbReference>
<gene>
    <name evidence="2" type="ORF">C0184_02610</name>
</gene>
<dbReference type="InterPro" id="IPR007347">
    <property type="entry name" value="SpoVS"/>
</dbReference>
<reference evidence="2 3" key="1">
    <citation type="submission" date="2018-01" db="EMBL/GenBank/DDBJ databases">
        <title>Metagenomic assembled genomes from two thermal pools in the Uzon Caldera, Kamchatka, Russia.</title>
        <authorList>
            <person name="Wilkins L."/>
            <person name="Ettinger C."/>
        </authorList>
    </citation>
    <scope>NUCLEOTIDE SEQUENCE [LARGE SCALE GENOMIC DNA]</scope>
    <source>
        <strain evidence="2">ZAV-02</strain>
    </source>
</reference>
<dbReference type="PANTHER" id="PTHR35331">
    <property type="entry name" value="STAGE V SPORULATION PROTEIN S"/>
    <property type="match status" value="1"/>
</dbReference>
<evidence type="ECO:0000313" key="3">
    <source>
        <dbReference type="Proteomes" id="UP000243376"/>
    </source>
</evidence>
<dbReference type="Proteomes" id="UP000243376">
    <property type="component" value="Unassembled WGS sequence"/>
</dbReference>